<proteinExistence type="predicted"/>
<dbReference type="PANTHER" id="PTHR33110">
    <property type="entry name" value="F-BOX/KELCH-REPEAT PROTEIN-RELATED"/>
    <property type="match status" value="1"/>
</dbReference>
<dbReference type="InterPro" id="IPR005174">
    <property type="entry name" value="KIB1-4_b-propeller"/>
</dbReference>
<feature type="compositionally biased region" description="Low complexity" evidence="1">
    <location>
        <begin position="510"/>
        <end position="535"/>
    </location>
</feature>
<organism evidence="3">
    <name type="scientific">Brachypodium distachyon</name>
    <name type="common">Purple false brome</name>
    <name type="synonym">Trachynia distachya</name>
    <dbReference type="NCBI Taxonomy" id="15368"/>
    <lineage>
        <taxon>Eukaryota</taxon>
        <taxon>Viridiplantae</taxon>
        <taxon>Streptophyta</taxon>
        <taxon>Embryophyta</taxon>
        <taxon>Tracheophyta</taxon>
        <taxon>Spermatophyta</taxon>
        <taxon>Magnoliopsida</taxon>
        <taxon>Liliopsida</taxon>
        <taxon>Poales</taxon>
        <taxon>Poaceae</taxon>
        <taxon>BOP clade</taxon>
        <taxon>Pooideae</taxon>
        <taxon>Stipodae</taxon>
        <taxon>Brachypodieae</taxon>
        <taxon>Brachypodium</taxon>
    </lineage>
</organism>
<dbReference type="EnsemblPlants" id="KQK17100">
    <property type="protein sequence ID" value="KQK17100"/>
    <property type="gene ID" value="BRADI_1g32475v3"/>
</dbReference>
<gene>
    <name evidence="3" type="ORF">BRADI_1g32475v3</name>
</gene>
<evidence type="ECO:0000313" key="5">
    <source>
        <dbReference type="Proteomes" id="UP000008810"/>
    </source>
</evidence>
<dbReference type="Gramene" id="KQK17100">
    <property type="protein sequence ID" value="KQK17100"/>
    <property type="gene ID" value="BRADI_1g32475v3"/>
</dbReference>
<dbReference type="InterPro" id="IPR001810">
    <property type="entry name" value="F-box_dom"/>
</dbReference>
<dbReference type="EMBL" id="CM000880">
    <property type="protein sequence ID" value="KQK17100.1"/>
    <property type="molecule type" value="Genomic_DNA"/>
</dbReference>
<dbReference type="Proteomes" id="UP000008810">
    <property type="component" value="Chromosome 1"/>
</dbReference>
<evidence type="ECO:0000313" key="3">
    <source>
        <dbReference type="EMBL" id="KQK17100.1"/>
    </source>
</evidence>
<dbReference type="SMART" id="SM00256">
    <property type="entry name" value="FBOX"/>
    <property type="match status" value="1"/>
</dbReference>
<feature type="region of interest" description="Disordered" evidence="1">
    <location>
        <begin position="510"/>
        <end position="540"/>
    </location>
</feature>
<dbReference type="OrthoDB" id="688525at2759"/>
<accession>A0A0Q3JYL7</accession>
<keyword evidence="5" id="KW-1185">Reference proteome</keyword>
<dbReference type="AlphaFoldDB" id="A0A0Q3JYL7"/>
<feature type="domain" description="F-box" evidence="2">
    <location>
        <begin position="34"/>
        <end position="75"/>
    </location>
</feature>
<reference evidence="3" key="2">
    <citation type="submission" date="2017-06" db="EMBL/GenBank/DDBJ databases">
        <title>WGS assembly of Brachypodium distachyon.</title>
        <authorList>
            <consortium name="The International Brachypodium Initiative"/>
            <person name="Lucas S."/>
            <person name="Harmon-Smith M."/>
            <person name="Lail K."/>
            <person name="Tice H."/>
            <person name="Grimwood J."/>
            <person name="Bruce D."/>
            <person name="Barry K."/>
            <person name="Shu S."/>
            <person name="Lindquist E."/>
            <person name="Wang M."/>
            <person name="Pitluck S."/>
            <person name="Vogel J.P."/>
            <person name="Garvin D.F."/>
            <person name="Mockler T.C."/>
            <person name="Schmutz J."/>
            <person name="Rokhsar D."/>
            <person name="Bevan M.W."/>
        </authorList>
    </citation>
    <scope>NUCLEOTIDE SEQUENCE</scope>
    <source>
        <strain evidence="3">Bd21</strain>
    </source>
</reference>
<name>A0A0Q3JYL7_BRADI</name>
<evidence type="ECO:0000256" key="1">
    <source>
        <dbReference type="SAM" id="MobiDB-lite"/>
    </source>
</evidence>
<dbReference type="PANTHER" id="PTHR33110:SF90">
    <property type="entry name" value="F-BOX DOMAIN-CONTAINING PROTEIN"/>
    <property type="match status" value="1"/>
</dbReference>
<dbReference type="Pfam" id="PF12937">
    <property type="entry name" value="F-box-like"/>
    <property type="match status" value="1"/>
</dbReference>
<dbReference type="InParanoid" id="A0A0Q3JYL7"/>
<dbReference type="Gene3D" id="1.20.1280.50">
    <property type="match status" value="1"/>
</dbReference>
<reference evidence="3 4" key="1">
    <citation type="journal article" date="2010" name="Nature">
        <title>Genome sequencing and analysis of the model grass Brachypodium distachyon.</title>
        <authorList>
            <consortium name="International Brachypodium Initiative"/>
        </authorList>
    </citation>
    <scope>NUCLEOTIDE SEQUENCE [LARGE SCALE GENOMIC DNA]</scope>
    <source>
        <strain evidence="3 4">Bd21</strain>
    </source>
</reference>
<evidence type="ECO:0000313" key="4">
    <source>
        <dbReference type="EnsemblPlants" id="KQK17100"/>
    </source>
</evidence>
<dbReference type="Pfam" id="PF03478">
    <property type="entry name" value="Beta-prop_KIB1-4"/>
    <property type="match status" value="1"/>
</dbReference>
<reference evidence="4" key="3">
    <citation type="submission" date="2018-08" db="UniProtKB">
        <authorList>
            <consortium name="EnsemblPlants"/>
        </authorList>
    </citation>
    <scope>IDENTIFICATION</scope>
    <source>
        <strain evidence="4">cv. Bd21</strain>
    </source>
</reference>
<sequence length="648" mass="71942">MGLCQSKPRVGGGSNCQGLCRSKKKPCASPWPDLPPELAGDIFARLPSLNDRLRFRAVCRDWRLAAQRQRPLPPPNSTPWIHLGHGAYRSLSVSNGQKKTRGRFAAPGHCRAAACFGSWVLYEHVPTGRCFLRDPFPGAAPAIEVPCRYHTLSRRIVDWPDVVGGDCQPRAAGCYATRPHEHSLVKILACSPTLIVAIFAGSAFDSAPFNFACFRPGPRPRPLRSQLPFFVKPPPPPAVFFWSPPPVTASSSGDYYLRRHQPQSRADGEYRYKEIALHGGKVFAVSSTEELFAHELFVGNHQKQSLSCVELVISQRPAAAAPWPCKTHDCYHHHLVTSSDQRNKLLMVRWNIPHCQADLDLDLDRDCRRRVMDLQVFEADLERRRWTEAKDIGRQDLYVCRTGSRALAPATGSTEKCGRVFVMVSERASAAALCKCCHCQELVKNGVPSYCVYDMMSGEVSLFSLDGEDSDAPTKYVRSEWFFPGCRSLLPPRLVPSHVTCCHGGEAGAEAPPVAAPRPGAMDGAARPSTPSRRLPSPPRALAPIDGVPRTSGLLLSTPVPPVASPCPSRAEKLRTCRCPRRGSRHREKDLNPQSSELDTHVDSLRQNGLLVHELQWRYSWSKKFTATGHRWRNPKRIPVVVSNHCHC</sequence>
<dbReference type="SUPFAM" id="SSF81383">
    <property type="entry name" value="F-box domain"/>
    <property type="match status" value="1"/>
</dbReference>
<protein>
    <recommendedName>
        <fullName evidence="2">F-box domain-containing protein</fullName>
    </recommendedName>
</protein>
<evidence type="ECO:0000259" key="2">
    <source>
        <dbReference type="SMART" id="SM00256"/>
    </source>
</evidence>
<dbReference type="InterPro" id="IPR036047">
    <property type="entry name" value="F-box-like_dom_sf"/>
</dbReference>